<dbReference type="RefSeq" id="WP_342882583.1">
    <property type="nucleotide sequence ID" value="NZ_JBBMQS010000014.1"/>
</dbReference>
<gene>
    <name evidence="2" type="ORF">WNY77_18755</name>
</gene>
<evidence type="ECO:0000259" key="1">
    <source>
        <dbReference type="Pfam" id="PF01590"/>
    </source>
</evidence>
<keyword evidence="3" id="KW-1185">Reference proteome</keyword>
<dbReference type="PANTHER" id="PTHR43102:SF2">
    <property type="entry name" value="GAF DOMAIN-CONTAINING PROTEIN"/>
    <property type="match status" value="1"/>
</dbReference>
<dbReference type="Proteomes" id="UP001461163">
    <property type="component" value="Unassembled WGS sequence"/>
</dbReference>
<accession>A0ABU9T151</accession>
<feature type="domain" description="GAF" evidence="1">
    <location>
        <begin position="28"/>
        <end position="156"/>
    </location>
</feature>
<name>A0ABU9T151_9ALTE</name>
<proteinExistence type="predicted"/>
<dbReference type="InterPro" id="IPR029016">
    <property type="entry name" value="GAF-like_dom_sf"/>
</dbReference>
<sequence length="165" mass="18883">MPDYPRLPHELERFRALKNMNIIDTEQDKLLDAITLEARNHFNSKSCLISLITEDRQWFKSKQGLDVSETPRKISFCTYAIAEEEYLIIPDSLADERFKNNPLVTGAPFIRAYAGSILHTGEGYEVGTFCLLFDKPRTFSDEDISDLQRFGAAAEKVLIEGYSIR</sequence>
<organism evidence="2 3">
    <name type="scientific">Paraglaciecola mesophila</name>
    <dbReference type="NCBI Taxonomy" id="197222"/>
    <lineage>
        <taxon>Bacteria</taxon>
        <taxon>Pseudomonadati</taxon>
        <taxon>Pseudomonadota</taxon>
        <taxon>Gammaproteobacteria</taxon>
        <taxon>Alteromonadales</taxon>
        <taxon>Alteromonadaceae</taxon>
        <taxon>Paraglaciecola</taxon>
    </lineage>
</organism>
<evidence type="ECO:0000313" key="2">
    <source>
        <dbReference type="EMBL" id="MEM5499458.1"/>
    </source>
</evidence>
<comment type="caution">
    <text evidence="2">The sequence shown here is derived from an EMBL/GenBank/DDBJ whole genome shotgun (WGS) entry which is preliminary data.</text>
</comment>
<dbReference type="SUPFAM" id="SSF55781">
    <property type="entry name" value="GAF domain-like"/>
    <property type="match status" value="1"/>
</dbReference>
<dbReference type="InterPro" id="IPR003018">
    <property type="entry name" value="GAF"/>
</dbReference>
<dbReference type="EMBL" id="JBBMQS010000014">
    <property type="protein sequence ID" value="MEM5499458.1"/>
    <property type="molecule type" value="Genomic_DNA"/>
</dbReference>
<dbReference type="Pfam" id="PF01590">
    <property type="entry name" value="GAF"/>
    <property type="match status" value="1"/>
</dbReference>
<protein>
    <submittedName>
        <fullName evidence="2">GAF domain-containing protein</fullName>
    </submittedName>
</protein>
<dbReference type="Gene3D" id="3.30.450.40">
    <property type="match status" value="1"/>
</dbReference>
<dbReference type="PANTHER" id="PTHR43102">
    <property type="entry name" value="SLR1143 PROTEIN"/>
    <property type="match status" value="1"/>
</dbReference>
<reference evidence="2 3" key="1">
    <citation type="submission" date="2024-03" db="EMBL/GenBank/DDBJ databases">
        <title>Community enrichment and isolation of bacterial strains for fucoidan degradation.</title>
        <authorList>
            <person name="Sichert A."/>
        </authorList>
    </citation>
    <scope>NUCLEOTIDE SEQUENCE [LARGE SCALE GENOMIC DNA]</scope>
    <source>
        <strain evidence="2 3">AS12</strain>
    </source>
</reference>
<evidence type="ECO:0000313" key="3">
    <source>
        <dbReference type="Proteomes" id="UP001461163"/>
    </source>
</evidence>